<dbReference type="GO" id="GO:0006357">
    <property type="term" value="P:regulation of transcription by RNA polymerase II"/>
    <property type="evidence" value="ECO:0007669"/>
    <property type="project" value="InterPro"/>
</dbReference>
<keyword evidence="14" id="KW-1185">Reference proteome</keyword>
<sequence length="626" mass="69711">MTVTHRKRTAPPTPLDETAVNEPGVQITCDSCGCDLTHSIRIKCAEPECGPPEGVDLCPNCFCNGKEFNNHKRTHPYRVVEVHSEPIFSEDWGADENSAKEYVRELLLIEGALLQGLGNWAAVAEHIGTRTKEEVEQHYTSVYIDSPNWPLPLMDKEFVVDPQEFQQRKRRRIESIPAATAAAIPKPAPTSVPGVHEVATFLPGRLEFEHEVDNDAEDLVKDLEFGLVYQYGGDVIVEDENDLDVKARVQDSLEQTPAPTLEAEKNTPPGENGQSDNADEEPHVPLPVESDESIEFKLTLLEMYHQRVEKRLHAKAFIFDRGLLEYKKMQALEKKRSREEKDIAHRFRPFAKLQTAEDYETFVDGILYESILRKRIAELQVYRKMGITTLSDAEKYDVDFAKRAQAKLAVTREYSFTDRRGTATGRGSSYVAESDGRKSRDRDTTPHIGNGIVNPSNRRAVPAPLNLANSPSISLLSPAEQTLCSQLRILPKPYLAVKEILISAYIKSNGTLRKREARELVKVDVNKTARIWDFFSQAGWFKLPVANSQAEDLTDAGKSMSSLTPATKDPNPANASANQDSVTSIKSEEDVSPFSASYQQGNPINSAASVESTSSATTLVNSHMST</sequence>
<evidence type="ECO:0000256" key="3">
    <source>
        <dbReference type="ARBA" id="ARBA00022833"/>
    </source>
</evidence>
<keyword evidence="6 7" id="KW-0539">Nucleus</keyword>
<comment type="subcellular location">
    <subcellularLocation>
        <location evidence="7">Nucleus</location>
    </subcellularLocation>
</comment>
<dbReference type="PIRSF" id="PIRSF025024">
    <property type="entry name" value="Transcriptional_adaptor_2"/>
    <property type="match status" value="1"/>
</dbReference>
<dbReference type="CDD" id="cd02335">
    <property type="entry name" value="ZZ_ADA2"/>
    <property type="match status" value="1"/>
</dbReference>
<dbReference type="GO" id="GO:0006338">
    <property type="term" value="P:chromatin remodeling"/>
    <property type="evidence" value="ECO:0007669"/>
    <property type="project" value="TreeGrafter"/>
</dbReference>
<evidence type="ECO:0000259" key="11">
    <source>
        <dbReference type="PROSITE" id="PS50934"/>
    </source>
</evidence>
<dbReference type="Proteomes" id="UP000076722">
    <property type="component" value="Unassembled WGS sequence"/>
</dbReference>
<evidence type="ECO:0000313" key="14">
    <source>
        <dbReference type="Proteomes" id="UP000076722"/>
    </source>
</evidence>
<dbReference type="Gene3D" id="1.10.10.10">
    <property type="entry name" value="Winged helix-like DNA-binding domain superfamily/Winged helix DNA-binding domain"/>
    <property type="match status" value="1"/>
</dbReference>
<evidence type="ECO:0000256" key="4">
    <source>
        <dbReference type="ARBA" id="ARBA00023015"/>
    </source>
</evidence>
<evidence type="ECO:0000256" key="9">
    <source>
        <dbReference type="SAM" id="MobiDB-lite"/>
    </source>
</evidence>
<dbReference type="PROSITE" id="PS50135">
    <property type="entry name" value="ZF_ZZ_2"/>
    <property type="match status" value="1"/>
</dbReference>
<dbReference type="PROSITE" id="PS50934">
    <property type="entry name" value="SWIRM"/>
    <property type="match status" value="1"/>
</dbReference>
<keyword evidence="3" id="KW-0862">Zinc</keyword>
<dbReference type="GO" id="GO:0003682">
    <property type="term" value="F:chromatin binding"/>
    <property type="evidence" value="ECO:0007669"/>
    <property type="project" value="TreeGrafter"/>
</dbReference>
<proteinExistence type="predicted"/>
<dbReference type="InterPro" id="IPR009057">
    <property type="entry name" value="Homeodomain-like_sf"/>
</dbReference>
<dbReference type="InterPro" id="IPR016827">
    <property type="entry name" value="Ada2/TADA2"/>
</dbReference>
<evidence type="ECO:0000256" key="8">
    <source>
        <dbReference type="PROSITE-ProRule" id="PRU00228"/>
    </source>
</evidence>
<dbReference type="InterPro" id="IPR055141">
    <property type="entry name" value="TADA2A_B-like_dom"/>
</dbReference>
<keyword evidence="1" id="KW-0479">Metal-binding</keyword>
<dbReference type="Gene3D" id="3.30.60.90">
    <property type="match status" value="1"/>
</dbReference>
<dbReference type="SUPFAM" id="SSF57850">
    <property type="entry name" value="RING/U-box"/>
    <property type="match status" value="1"/>
</dbReference>
<dbReference type="InterPro" id="IPR041983">
    <property type="entry name" value="ADA2-like_ZZ"/>
</dbReference>
<dbReference type="STRING" id="1314777.A0A165A6L2"/>
<accession>A0A165A6L2</accession>
<feature type="compositionally biased region" description="Basic and acidic residues" evidence="9">
    <location>
        <begin position="434"/>
        <end position="445"/>
    </location>
</feature>
<feature type="region of interest" description="Disordered" evidence="9">
    <location>
        <begin position="420"/>
        <end position="449"/>
    </location>
</feature>
<keyword evidence="5 7" id="KW-0804">Transcription</keyword>
<dbReference type="Pfam" id="PF22941">
    <property type="entry name" value="TADA2A-like_3rd"/>
    <property type="match status" value="2"/>
</dbReference>
<feature type="region of interest" description="Disordered" evidence="9">
    <location>
        <begin position="554"/>
        <end position="626"/>
    </location>
</feature>
<dbReference type="Gene3D" id="1.10.10.60">
    <property type="entry name" value="Homeodomain-like"/>
    <property type="match status" value="1"/>
</dbReference>
<dbReference type="GO" id="GO:0008270">
    <property type="term" value="F:zinc ion binding"/>
    <property type="evidence" value="ECO:0007669"/>
    <property type="project" value="UniProtKB-KW"/>
</dbReference>
<dbReference type="OrthoDB" id="270417at2759"/>
<feature type="domain" description="SANT" evidence="12">
    <location>
        <begin position="87"/>
        <end position="147"/>
    </location>
</feature>
<dbReference type="InterPro" id="IPR007526">
    <property type="entry name" value="SWIRM"/>
</dbReference>
<organism evidence="13 14">
    <name type="scientific">Sistotremastrum niveocremeum HHB9708</name>
    <dbReference type="NCBI Taxonomy" id="1314777"/>
    <lineage>
        <taxon>Eukaryota</taxon>
        <taxon>Fungi</taxon>
        <taxon>Dikarya</taxon>
        <taxon>Basidiomycota</taxon>
        <taxon>Agaricomycotina</taxon>
        <taxon>Agaricomycetes</taxon>
        <taxon>Sistotremastrales</taxon>
        <taxon>Sistotremastraceae</taxon>
        <taxon>Sertulicium</taxon>
        <taxon>Sertulicium niveocremeum</taxon>
    </lineage>
</organism>
<evidence type="ECO:0000256" key="7">
    <source>
        <dbReference type="PIRNR" id="PIRNR025024"/>
    </source>
</evidence>
<dbReference type="InterPro" id="IPR036388">
    <property type="entry name" value="WH-like_DNA-bd_sf"/>
</dbReference>
<dbReference type="Pfam" id="PF04433">
    <property type="entry name" value="SWIRM"/>
    <property type="match status" value="1"/>
</dbReference>
<dbReference type="PROSITE" id="PS51293">
    <property type="entry name" value="SANT"/>
    <property type="match status" value="1"/>
</dbReference>
<evidence type="ECO:0000256" key="2">
    <source>
        <dbReference type="ARBA" id="ARBA00022771"/>
    </source>
</evidence>
<dbReference type="GO" id="GO:0070461">
    <property type="term" value="C:SAGA-type complex"/>
    <property type="evidence" value="ECO:0007669"/>
    <property type="project" value="TreeGrafter"/>
</dbReference>
<evidence type="ECO:0000256" key="5">
    <source>
        <dbReference type="ARBA" id="ARBA00023163"/>
    </source>
</evidence>
<dbReference type="InterPro" id="IPR017884">
    <property type="entry name" value="SANT_dom"/>
</dbReference>
<dbReference type="AlphaFoldDB" id="A0A165A6L2"/>
<dbReference type="GO" id="GO:0005634">
    <property type="term" value="C:nucleus"/>
    <property type="evidence" value="ECO:0007669"/>
    <property type="project" value="UniProtKB-SubCell"/>
</dbReference>
<evidence type="ECO:0000259" key="10">
    <source>
        <dbReference type="PROSITE" id="PS50135"/>
    </source>
</evidence>
<protein>
    <recommendedName>
        <fullName evidence="7">Transcriptional adapter 2</fullName>
    </recommendedName>
</protein>
<feature type="compositionally biased region" description="Polar residues" evidence="9">
    <location>
        <begin position="594"/>
        <end position="605"/>
    </location>
</feature>
<feature type="compositionally biased region" description="Polar residues" evidence="9">
    <location>
        <begin position="573"/>
        <end position="585"/>
    </location>
</feature>
<dbReference type="InterPro" id="IPR043145">
    <property type="entry name" value="Znf_ZZ_sf"/>
</dbReference>
<keyword evidence="4 7" id="KW-0805">Transcription regulation</keyword>
<dbReference type="EMBL" id="KV419395">
    <property type="protein sequence ID" value="KZS98547.1"/>
    <property type="molecule type" value="Genomic_DNA"/>
</dbReference>
<evidence type="ECO:0000256" key="1">
    <source>
        <dbReference type="ARBA" id="ARBA00022723"/>
    </source>
</evidence>
<dbReference type="GO" id="GO:0003713">
    <property type="term" value="F:transcription coactivator activity"/>
    <property type="evidence" value="ECO:0007669"/>
    <property type="project" value="InterPro"/>
</dbReference>
<dbReference type="SUPFAM" id="SSF46689">
    <property type="entry name" value="Homeodomain-like"/>
    <property type="match status" value="2"/>
</dbReference>
<feature type="compositionally biased region" description="Low complexity" evidence="9">
    <location>
        <begin position="606"/>
        <end position="618"/>
    </location>
</feature>
<dbReference type="FunFam" id="1.10.10.10:FF:000087">
    <property type="entry name" value="Transcriptional adapter 2"/>
    <property type="match status" value="1"/>
</dbReference>
<dbReference type="InterPro" id="IPR001005">
    <property type="entry name" value="SANT/Myb"/>
</dbReference>
<dbReference type="PANTHER" id="PTHR12374">
    <property type="entry name" value="TRANSCRIPTIONAL ADAPTOR 2 ADA2 -RELATED"/>
    <property type="match status" value="1"/>
</dbReference>
<dbReference type="PANTHER" id="PTHR12374:SF20">
    <property type="entry name" value="TRANSCRIPTIONAL ADAPTER 2-ALPHA"/>
    <property type="match status" value="1"/>
</dbReference>
<feature type="domain" description="SWIRM" evidence="11">
    <location>
        <begin position="456"/>
        <end position="552"/>
    </location>
</feature>
<feature type="region of interest" description="Disordered" evidence="9">
    <location>
        <begin position="252"/>
        <end position="288"/>
    </location>
</feature>
<keyword evidence="2 8" id="KW-0863">Zinc-finger</keyword>
<feature type="domain" description="ZZ-type" evidence="10">
    <location>
        <begin position="24"/>
        <end position="85"/>
    </location>
</feature>
<dbReference type="CDD" id="cd00167">
    <property type="entry name" value="SANT"/>
    <property type="match status" value="1"/>
</dbReference>
<reference evidence="13 14" key="1">
    <citation type="journal article" date="2016" name="Mol. Biol. Evol.">
        <title>Comparative Genomics of Early-Diverging Mushroom-Forming Fungi Provides Insights into the Origins of Lignocellulose Decay Capabilities.</title>
        <authorList>
            <person name="Nagy L.G."/>
            <person name="Riley R."/>
            <person name="Tritt A."/>
            <person name="Adam C."/>
            <person name="Daum C."/>
            <person name="Floudas D."/>
            <person name="Sun H."/>
            <person name="Yadav J.S."/>
            <person name="Pangilinan J."/>
            <person name="Larsson K.H."/>
            <person name="Matsuura K."/>
            <person name="Barry K."/>
            <person name="Labutti K."/>
            <person name="Kuo R."/>
            <person name="Ohm R.A."/>
            <person name="Bhattacharya S.S."/>
            <person name="Shirouzu T."/>
            <person name="Yoshinaga Y."/>
            <person name="Martin F.M."/>
            <person name="Grigoriev I.V."/>
            <person name="Hibbett D.S."/>
        </authorList>
    </citation>
    <scope>NUCLEOTIDE SEQUENCE [LARGE SCALE GENOMIC DNA]</scope>
    <source>
        <strain evidence="13 14">HHB9708</strain>
    </source>
</reference>
<gene>
    <name evidence="13" type="ORF">SISNIDRAFT_462467</name>
</gene>
<evidence type="ECO:0000313" key="13">
    <source>
        <dbReference type="EMBL" id="KZS98547.1"/>
    </source>
</evidence>
<dbReference type="Pfam" id="PF25299">
    <property type="entry name" value="ZZ_ADA2"/>
    <property type="match status" value="1"/>
</dbReference>
<dbReference type="Pfam" id="PF00249">
    <property type="entry name" value="Myb_DNA-binding"/>
    <property type="match status" value="1"/>
</dbReference>
<evidence type="ECO:0000259" key="12">
    <source>
        <dbReference type="PROSITE" id="PS51293"/>
    </source>
</evidence>
<evidence type="ECO:0000256" key="6">
    <source>
        <dbReference type="ARBA" id="ARBA00023242"/>
    </source>
</evidence>
<dbReference type="InterPro" id="IPR000433">
    <property type="entry name" value="Znf_ZZ"/>
</dbReference>
<name>A0A165A6L2_9AGAM</name>